<dbReference type="AlphaFoldDB" id="A0A2J7QI24"/>
<dbReference type="Proteomes" id="UP000235965">
    <property type="component" value="Unassembled WGS sequence"/>
</dbReference>
<proteinExistence type="predicted"/>
<sequence>MQGHVSGSFVSSEQWNRSSGYWFQYYLRLDMTVYDLVSQIQPSFVLRTEE</sequence>
<protein>
    <submittedName>
        <fullName evidence="1">Uncharacterized protein</fullName>
    </submittedName>
</protein>
<comment type="caution">
    <text evidence="1">The sequence shown here is derived from an EMBL/GenBank/DDBJ whole genome shotgun (WGS) entry which is preliminary data.</text>
</comment>
<evidence type="ECO:0000313" key="2">
    <source>
        <dbReference type="Proteomes" id="UP000235965"/>
    </source>
</evidence>
<accession>A0A2J7QI24</accession>
<organism evidence="1 2">
    <name type="scientific">Cryptotermes secundus</name>
    <dbReference type="NCBI Taxonomy" id="105785"/>
    <lineage>
        <taxon>Eukaryota</taxon>
        <taxon>Metazoa</taxon>
        <taxon>Ecdysozoa</taxon>
        <taxon>Arthropoda</taxon>
        <taxon>Hexapoda</taxon>
        <taxon>Insecta</taxon>
        <taxon>Pterygota</taxon>
        <taxon>Neoptera</taxon>
        <taxon>Polyneoptera</taxon>
        <taxon>Dictyoptera</taxon>
        <taxon>Blattodea</taxon>
        <taxon>Blattoidea</taxon>
        <taxon>Termitoidae</taxon>
        <taxon>Kalotermitidae</taxon>
        <taxon>Cryptotermitinae</taxon>
        <taxon>Cryptotermes</taxon>
    </lineage>
</organism>
<keyword evidence="2" id="KW-1185">Reference proteome</keyword>
<name>A0A2J7QI24_9NEOP</name>
<dbReference type="EMBL" id="NEVH01013964">
    <property type="protein sequence ID" value="PNF28238.1"/>
    <property type="molecule type" value="Genomic_DNA"/>
</dbReference>
<dbReference type="InParanoid" id="A0A2J7QI24"/>
<reference evidence="1 2" key="1">
    <citation type="submission" date="2017-12" db="EMBL/GenBank/DDBJ databases">
        <title>Hemimetabolous genomes reveal molecular basis of termite eusociality.</title>
        <authorList>
            <person name="Harrison M.C."/>
            <person name="Jongepier E."/>
            <person name="Robertson H.M."/>
            <person name="Arning N."/>
            <person name="Bitard-Feildel T."/>
            <person name="Chao H."/>
            <person name="Childers C.P."/>
            <person name="Dinh H."/>
            <person name="Doddapaneni H."/>
            <person name="Dugan S."/>
            <person name="Gowin J."/>
            <person name="Greiner C."/>
            <person name="Han Y."/>
            <person name="Hu H."/>
            <person name="Hughes D.S.T."/>
            <person name="Huylmans A.-K."/>
            <person name="Kemena C."/>
            <person name="Kremer L.P.M."/>
            <person name="Lee S.L."/>
            <person name="Lopez-Ezquerra A."/>
            <person name="Mallet L."/>
            <person name="Monroy-Kuhn J.M."/>
            <person name="Moser A."/>
            <person name="Murali S.C."/>
            <person name="Muzny D.M."/>
            <person name="Otani S."/>
            <person name="Piulachs M.-D."/>
            <person name="Poelchau M."/>
            <person name="Qu J."/>
            <person name="Schaub F."/>
            <person name="Wada-Katsumata A."/>
            <person name="Worley K.C."/>
            <person name="Xie Q."/>
            <person name="Ylla G."/>
            <person name="Poulsen M."/>
            <person name="Gibbs R.A."/>
            <person name="Schal C."/>
            <person name="Richards S."/>
            <person name="Belles X."/>
            <person name="Korb J."/>
            <person name="Bornberg-Bauer E."/>
        </authorList>
    </citation>
    <scope>NUCLEOTIDE SEQUENCE [LARGE SCALE GENOMIC DNA]</scope>
    <source>
        <tissue evidence="1">Whole body</tissue>
    </source>
</reference>
<evidence type="ECO:0000313" key="1">
    <source>
        <dbReference type="EMBL" id="PNF28238.1"/>
    </source>
</evidence>
<gene>
    <name evidence="1" type="ORF">B7P43_G07585</name>
</gene>